<dbReference type="EMBL" id="BAABGZ010000064">
    <property type="protein sequence ID" value="GAA4362103.1"/>
    <property type="molecule type" value="Genomic_DNA"/>
</dbReference>
<gene>
    <name evidence="1" type="ORF">GCM10023185_29700</name>
</gene>
<comment type="caution">
    <text evidence="1">The sequence shown here is derived from an EMBL/GenBank/DDBJ whole genome shotgun (WGS) entry which is preliminary data.</text>
</comment>
<protein>
    <submittedName>
        <fullName evidence="1">Uncharacterized protein</fullName>
    </submittedName>
</protein>
<dbReference type="Proteomes" id="UP001501153">
    <property type="component" value="Unassembled WGS sequence"/>
</dbReference>
<reference evidence="2" key="1">
    <citation type="journal article" date="2019" name="Int. J. Syst. Evol. Microbiol.">
        <title>The Global Catalogue of Microorganisms (GCM) 10K type strain sequencing project: providing services to taxonomists for standard genome sequencing and annotation.</title>
        <authorList>
            <consortium name="The Broad Institute Genomics Platform"/>
            <consortium name="The Broad Institute Genome Sequencing Center for Infectious Disease"/>
            <person name="Wu L."/>
            <person name="Ma J."/>
        </authorList>
    </citation>
    <scope>NUCLEOTIDE SEQUENCE [LARGE SCALE GENOMIC DNA]</scope>
    <source>
        <strain evidence="2">JCM 17923</strain>
    </source>
</reference>
<name>A0ABP8ILJ2_9BACT</name>
<accession>A0ABP8ILJ2</accession>
<proteinExistence type="predicted"/>
<evidence type="ECO:0000313" key="1">
    <source>
        <dbReference type="EMBL" id="GAA4362103.1"/>
    </source>
</evidence>
<evidence type="ECO:0000313" key="2">
    <source>
        <dbReference type="Proteomes" id="UP001501153"/>
    </source>
</evidence>
<organism evidence="1 2">
    <name type="scientific">Hymenobacter saemangeumensis</name>
    <dbReference type="NCBI Taxonomy" id="1084522"/>
    <lineage>
        <taxon>Bacteria</taxon>
        <taxon>Pseudomonadati</taxon>
        <taxon>Bacteroidota</taxon>
        <taxon>Cytophagia</taxon>
        <taxon>Cytophagales</taxon>
        <taxon>Hymenobacteraceae</taxon>
        <taxon>Hymenobacter</taxon>
    </lineage>
</organism>
<dbReference type="RefSeq" id="WP_345236877.1">
    <property type="nucleotide sequence ID" value="NZ_BAABGZ010000064.1"/>
</dbReference>
<keyword evidence="2" id="KW-1185">Reference proteome</keyword>
<sequence length="733" mass="81649">MSSTNQIFVQGVPLDLDEETQLVPTFQANDRSKTDSIQSDYSPEFSVPGTQRNHRLLGVGGSAQATAGTPYRRLPAVLLSNNVETLPLALLYVKSFQGGRYYLQLVGGNRRFIETLGEKKLADLDLSEFDHDWTPATIAAGLPFAHWQQHGWGYEVIERGKDLNLGEVDPYHLFPSVALRLVWGRMLEEAGFTATDLTTEPLFAALNIPTAAPYTFPGPYRDARTLAAGWRYQDGQMFRRRSEFGPLTFPFNFTTEHPYSAPTAATFSNGEYTVSTLGYYDLTASLDVVISCASGYPGEVSMKVALHVNGSEVGTVGYIRAGNYTRTTLTASVTRLLLRPGDEVHVIIQGDEWPNQFGLGPRESFWQVGTSRPFFVRSDGVIIEFGPAYNPNLYRIDAANRFGVTLLEEFPQGGRVMLNLWLPDMTQLDFFKSVVQLLGLTVQTDLYEPHLYLSTGGRVLANTERAIDWTAKRDAAAAPQGLPDRSTAYRFGDFAQRNYLRWLEDEAVSEGYGDGMLVVEDETLPEEGTLAVLPYAATEPSPTVPSLLRIRSYRRRDPNPAVAAEYDTMSPKPRLVLRVERPTFTVQIVMVPRRIAGSTVDGVFYPVDVPAVLQEVVTTASYFAAPSAPFDLSAERTLLPRFWPDLAATLKEARHLTEYYRLTPQDIAELDFAVPIWDGGLGDFFLVSQVGEYDPKRSVEVVLMRLHPTLIPPPALGQGFEFYLPEFEGTEFF</sequence>